<sequence length="159" mass="16963">GIIENINADEDVVLEVAKEVVVEKSVDINKSDDIQGRTAESQAKIYKIDLDHAKKVLSMQEEESEPAELQEVVDVVTTAKIITKVVSAASDTITAASTTITVVDVPIPAATIAATPTLTAASSRRRKGVVIRDPEKTTTTSIIIHSESKTKDKGKGILV</sequence>
<protein>
    <submittedName>
        <fullName evidence="1">Uncharacterized protein</fullName>
    </submittedName>
</protein>
<dbReference type="EMBL" id="BKCJ011259739">
    <property type="protein sequence ID" value="GFD11547.1"/>
    <property type="molecule type" value="Genomic_DNA"/>
</dbReference>
<gene>
    <name evidence="1" type="ORF">Tci_883516</name>
</gene>
<evidence type="ECO:0000313" key="1">
    <source>
        <dbReference type="EMBL" id="GFD11547.1"/>
    </source>
</evidence>
<organism evidence="1">
    <name type="scientific">Tanacetum cinerariifolium</name>
    <name type="common">Dalmatian daisy</name>
    <name type="synonym">Chrysanthemum cinerariifolium</name>
    <dbReference type="NCBI Taxonomy" id="118510"/>
    <lineage>
        <taxon>Eukaryota</taxon>
        <taxon>Viridiplantae</taxon>
        <taxon>Streptophyta</taxon>
        <taxon>Embryophyta</taxon>
        <taxon>Tracheophyta</taxon>
        <taxon>Spermatophyta</taxon>
        <taxon>Magnoliopsida</taxon>
        <taxon>eudicotyledons</taxon>
        <taxon>Gunneridae</taxon>
        <taxon>Pentapetalae</taxon>
        <taxon>asterids</taxon>
        <taxon>campanulids</taxon>
        <taxon>Asterales</taxon>
        <taxon>Asteraceae</taxon>
        <taxon>Asteroideae</taxon>
        <taxon>Anthemideae</taxon>
        <taxon>Anthemidinae</taxon>
        <taxon>Tanacetum</taxon>
    </lineage>
</organism>
<accession>A0A699TN46</accession>
<name>A0A699TN46_TANCI</name>
<reference evidence="1" key="1">
    <citation type="journal article" date="2019" name="Sci. Rep.">
        <title>Draft genome of Tanacetum cinerariifolium, the natural source of mosquito coil.</title>
        <authorList>
            <person name="Yamashiro T."/>
            <person name="Shiraishi A."/>
            <person name="Satake H."/>
            <person name="Nakayama K."/>
        </authorList>
    </citation>
    <scope>NUCLEOTIDE SEQUENCE</scope>
</reference>
<feature type="non-terminal residue" evidence="1">
    <location>
        <position position="1"/>
    </location>
</feature>
<feature type="non-terminal residue" evidence="1">
    <location>
        <position position="159"/>
    </location>
</feature>
<dbReference type="AlphaFoldDB" id="A0A699TN46"/>
<comment type="caution">
    <text evidence="1">The sequence shown here is derived from an EMBL/GenBank/DDBJ whole genome shotgun (WGS) entry which is preliminary data.</text>
</comment>
<proteinExistence type="predicted"/>